<dbReference type="PROSITE" id="PS00588">
    <property type="entry name" value="FLAGELLA_BB_ROD"/>
    <property type="match status" value="1"/>
</dbReference>
<comment type="subunit">
    <text evidence="6">The basal body constitutes a major portion of the flagellar organelle and consists of a number of rings mounted on a central rod.</text>
</comment>
<name>A0ABR7MWU3_9FIRM</name>
<dbReference type="PIRSF" id="PIRSF002889">
    <property type="entry name" value="Rod_FlgB"/>
    <property type="match status" value="1"/>
</dbReference>
<dbReference type="RefSeq" id="WP_249305369.1">
    <property type="nucleotide sequence ID" value="NZ_JACRSW010000032.1"/>
</dbReference>
<evidence type="ECO:0000313" key="9">
    <source>
        <dbReference type="Proteomes" id="UP000637513"/>
    </source>
</evidence>
<comment type="similarity">
    <text evidence="2 6">Belongs to the flagella basal body rod proteins family.</text>
</comment>
<dbReference type="InterPro" id="IPR001444">
    <property type="entry name" value="Flag_bb_rod_N"/>
</dbReference>
<comment type="function">
    <text evidence="5 6">Structural component of flagellum, the bacterial motility apparatus. Part of the rod structure of flagellar basal body.</text>
</comment>
<evidence type="ECO:0000259" key="7">
    <source>
        <dbReference type="Pfam" id="PF00460"/>
    </source>
</evidence>
<dbReference type="EMBL" id="JACRSW010000032">
    <property type="protein sequence ID" value="MBC8557945.1"/>
    <property type="molecule type" value="Genomic_DNA"/>
</dbReference>
<evidence type="ECO:0000256" key="5">
    <source>
        <dbReference type="ARBA" id="ARBA00024934"/>
    </source>
</evidence>
<sequence length="130" mass="14605">MVSSGAFNYVNVLDKALDASWTRNSVIANNIANVDTPGFKRQDVKFEEYLLNEVGYTDDLDSEVARADLDNLSAMTYTDYGNVSYRLDGNNVDIDTENAELAKNQIKYYTMLDSTSQEFSRLKTVTRSSS</sequence>
<evidence type="ECO:0000256" key="2">
    <source>
        <dbReference type="ARBA" id="ARBA00009677"/>
    </source>
</evidence>
<accession>A0ABR7MWU3</accession>
<keyword evidence="9" id="KW-1185">Reference proteome</keyword>
<keyword evidence="4 6" id="KW-0975">Bacterial flagellum</keyword>
<evidence type="ECO:0000256" key="4">
    <source>
        <dbReference type="ARBA" id="ARBA00023143"/>
    </source>
</evidence>
<comment type="caution">
    <text evidence="8">The sequence shown here is derived from an EMBL/GenBank/DDBJ whole genome shotgun (WGS) entry which is preliminary data.</text>
</comment>
<dbReference type="NCBIfam" id="TIGR01396">
    <property type="entry name" value="FlgB"/>
    <property type="match status" value="1"/>
</dbReference>
<keyword evidence="8" id="KW-0282">Flagellum</keyword>
<protein>
    <recommendedName>
        <fullName evidence="3 6">Flagellar basal body rod protein FlgB</fullName>
    </recommendedName>
</protein>
<dbReference type="PANTHER" id="PTHR30435">
    <property type="entry name" value="FLAGELLAR PROTEIN"/>
    <property type="match status" value="1"/>
</dbReference>
<evidence type="ECO:0000313" key="8">
    <source>
        <dbReference type="EMBL" id="MBC8557945.1"/>
    </source>
</evidence>
<dbReference type="Pfam" id="PF00460">
    <property type="entry name" value="Flg_bb_rod"/>
    <property type="match status" value="1"/>
</dbReference>
<dbReference type="InterPro" id="IPR006300">
    <property type="entry name" value="FlgB"/>
</dbReference>
<evidence type="ECO:0000256" key="6">
    <source>
        <dbReference type="PIRNR" id="PIRNR002889"/>
    </source>
</evidence>
<dbReference type="InterPro" id="IPR019776">
    <property type="entry name" value="Flagellar_basal_body_rod_CS"/>
</dbReference>
<keyword evidence="8" id="KW-0966">Cell projection</keyword>
<proteinExistence type="inferred from homology"/>
<dbReference type="PANTHER" id="PTHR30435:SF12">
    <property type="entry name" value="FLAGELLAR BASAL BODY ROD PROTEIN FLGB"/>
    <property type="match status" value="1"/>
</dbReference>
<keyword evidence="8" id="KW-0969">Cilium</keyword>
<dbReference type="Proteomes" id="UP000637513">
    <property type="component" value="Unassembled WGS sequence"/>
</dbReference>
<gene>
    <name evidence="8" type="primary">flgB</name>
    <name evidence="8" type="ORF">H8700_09530</name>
</gene>
<evidence type="ECO:0000256" key="1">
    <source>
        <dbReference type="ARBA" id="ARBA00004117"/>
    </source>
</evidence>
<feature type="domain" description="Flagellar basal body rod protein N-terminal" evidence="7">
    <location>
        <begin position="16"/>
        <end position="40"/>
    </location>
</feature>
<reference evidence="8 9" key="1">
    <citation type="submission" date="2020-08" db="EMBL/GenBank/DDBJ databases">
        <title>Genome public.</title>
        <authorList>
            <person name="Liu C."/>
            <person name="Sun Q."/>
        </authorList>
    </citation>
    <scope>NUCLEOTIDE SEQUENCE [LARGE SCALE GENOMIC DNA]</scope>
    <source>
        <strain evidence="8 9">BX3</strain>
    </source>
</reference>
<comment type="subcellular location">
    <subcellularLocation>
        <location evidence="1 6">Bacterial flagellum basal body</location>
    </subcellularLocation>
</comment>
<organism evidence="8 9">
    <name type="scientific">Jutongia hominis</name>
    <dbReference type="NCBI Taxonomy" id="2763664"/>
    <lineage>
        <taxon>Bacteria</taxon>
        <taxon>Bacillati</taxon>
        <taxon>Bacillota</taxon>
        <taxon>Clostridia</taxon>
        <taxon>Lachnospirales</taxon>
        <taxon>Lachnospiraceae</taxon>
        <taxon>Jutongia</taxon>
    </lineage>
</organism>
<evidence type="ECO:0000256" key="3">
    <source>
        <dbReference type="ARBA" id="ARBA00014376"/>
    </source>
</evidence>